<evidence type="ECO:0000313" key="1">
    <source>
        <dbReference type="EMBL" id="KAJ8929147.1"/>
    </source>
</evidence>
<protein>
    <recommendedName>
        <fullName evidence="3">DDE-1 domain-containing protein</fullName>
    </recommendedName>
</protein>
<dbReference type="Proteomes" id="UP001162156">
    <property type="component" value="Unassembled WGS sequence"/>
</dbReference>
<name>A0AAV8WRE7_9CUCU</name>
<dbReference type="EMBL" id="JANEYF010005105">
    <property type="protein sequence ID" value="KAJ8929147.1"/>
    <property type="molecule type" value="Genomic_DNA"/>
</dbReference>
<sequence>MLYIFLPPNSTHLTQPLDVISFFKPLKVSWRKIITDYKLRNSRENVVNNVTLPTLLKRLMDNININEKNLIKKGFKDTGIYPLDKN</sequence>
<comment type="caution">
    <text evidence="1">The sequence shown here is derived from an EMBL/GenBank/DDBJ whole genome shotgun (WGS) entry which is preliminary data.</text>
</comment>
<reference evidence="1" key="1">
    <citation type="journal article" date="2023" name="Insect Mol. Biol.">
        <title>Genome sequencing provides insights into the evolution of gene families encoding plant cell wall-degrading enzymes in longhorned beetles.</title>
        <authorList>
            <person name="Shin N.R."/>
            <person name="Okamura Y."/>
            <person name="Kirsch R."/>
            <person name="Pauchet Y."/>
        </authorList>
    </citation>
    <scope>NUCLEOTIDE SEQUENCE</scope>
    <source>
        <strain evidence="1">RBIC_L_NR</strain>
    </source>
</reference>
<gene>
    <name evidence="1" type="ORF">NQ314_018189</name>
</gene>
<organism evidence="1 2">
    <name type="scientific">Rhamnusium bicolor</name>
    <dbReference type="NCBI Taxonomy" id="1586634"/>
    <lineage>
        <taxon>Eukaryota</taxon>
        <taxon>Metazoa</taxon>
        <taxon>Ecdysozoa</taxon>
        <taxon>Arthropoda</taxon>
        <taxon>Hexapoda</taxon>
        <taxon>Insecta</taxon>
        <taxon>Pterygota</taxon>
        <taxon>Neoptera</taxon>
        <taxon>Endopterygota</taxon>
        <taxon>Coleoptera</taxon>
        <taxon>Polyphaga</taxon>
        <taxon>Cucujiformia</taxon>
        <taxon>Chrysomeloidea</taxon>
        <taxon>Cerambycidae</taxon>
        <taxon>Lepturinae</taxon>
        <taxon>Rhagiini</taxon>
        <taxon>Rhamnusium</taxon>
    </lineage>
</organism>
<proteinExistence type="predicted"/>
<evidence type="ECO:0008006" key="3">
    <source>
        <dbReference type="Google" id="ProtNLM"/>
    </source>
</evidence>
<accession>A0AAV8WRE7</accession>
<dbReference type="AlphaFoldDB" id="A0AAV8WRE7"/>
<evidence type="ECO:0000313" key="2">
    <source>
        <dbReference type="Proteomes" id="UP001162156"/>
    </source>
</evidence>
<keyword evidence="2" id="KW-1185">Reference proteome</keyword>